<proteinExistence type="predicted"/>
<protein>
    <submittedName>
        <fullName evidence="3">Uncharacterized protein</fullName>
    </submittedName>
</protein>
<dbReference type="EMBL" id="VITO01000001">
    <property type="protein sequence ID" value="TWB31698.1"/>
    <property type="molecule type" value="Genomic_DNA"/>
</dbReference>
<evidence type="ECO:0000313" key="4">
    <source>
        <dbReference type="Proteomes" id="UP000316545"/>
    </source>
</evidence>
<dbReference type="RefSeq" id="WP_145614902.1">
    <property type="nucleotide sequence ID" value="NZ_JAYNFR010000067.1"/>
</dbReference>
<evidence type="ECO:0000313" key="3">
    <source>
        <dbReference type="EMBL" id="TWB31698.1"/>
    </source>
</evidence>
<accession>A0A560GCQ4</accession>
<feature type="compositionally biased region" description="Low complexity" evidence="1">
    <location>
        <begin position="22"/>
        <end position="43"/>
    </location>
</feature>
<comment type="caution">
    <text evidence="3">The sequence shown here is derived from an EMBL/GenBank/DDBJ whole genome shotgun (WGS) entry which is preliminary data.</text>
</comment>
<evidence type="ECO:0000256" key="2">
    <source>
        <dbReference type="SAM" id="SignalP"/>
    </source>
</evidence>
<dbReference type="Proteomes" id="UP000316545">
    <property type="component" value="Unassembled WGS sequence"/>
</dbReference>
<organism evidence="3 4">
    <name type="scientific">Nitrospirillum amazonense</name>
    <dbReference type="NCBI Taxonomy" id="28077"/>
    <lineage>
        <taxon>Bacteria</taxon>
        <taxon>Pseudomonadati</taxon>
        <taxon>Pseudomonadota</taxon>
        <taxon>Alphaproteobacteria</taxon>
        <taxon>Rhodospirillales</taxon>
        <taxon>Azospirillaceae</taxon>
        <taxon>Nitrospirillum</taxon>
    </lineage>
</organism>
<reference evidence="3 4" key="1">
    <citation type="submission" date="2019-06" db="EMBL/GenBank/DDBJ databases">
        <title>Genomic Encyclopedia of Type Strains, Phase IV (KMG-V): Genome sequencing to study the core and pangenomes of soil and plant-associated prokaryotes.</title>
        <authorList>
            <person name="Whitman W."/>
        </authorList>
    </citation>
    <scope>NUCLEOTIDE SEQUENCE [LARGE SCALE GENOMIC DNA]</scope>
    <source>
        <strain evidence="3 4">BR 11865</strain>
    </source>
</reference>
<evidence type="ECO:0000256" key="1">
    <source>
        <dbReference type="SAM" id="MobiDB-lite"/>
    </source>
</evidence>
<dbReference type="AlphaFoldDB" id="A0A560GCQ4"/>
<gene>
    <name evidence="3" type="ORF">FBZ88_10168</name>
</gene>
<name>A0A560GCQ4_9PROT</name>
<feature type="chain" id="PRO_5022073429" evidence="2">
    <location>
        <begin position="22"/>
        <end position="130"/>
    </location>
</feature>
<feature type="signal peptide" evidence="2">
    <location>
        <begin position="1"/>
        <end position="21"/>
    </location>
</feature>
<feature type="region of interest" description="Disordered" evidence="1">
    <location>
        <begin position="86"/>
        <end position="115"/>
    </location>
</feature>
<keyword evidence="4" id="KW-1185">Reference proteome</keyword>
<keyword evidence="2" id="KW-0732">Signal</keyword>
<sequence length="130" mass="13241">MRPGVLILAGVIAALASGAWAQGTTSSGTSPAANPAGSPAAGPAAPPALKKDDLPRDIIVTPQVLPTPEEEQAYHDAEYARLKAMFGPPELPPISRGDAFSRDETQNTGTVAGPKAVNCPDVVACYAPPK</sequence>
<feature type="region of interest" description="Disordered" evidence="1">
    <location>
        <begin position="22"/>
        <end position="55"/>
    </location>
</feature>